<evidence type="ECO:0000313" key="2">
    <source>
        <dbReference type="Proteomes" id="UP001172680"/>
    </source>
</evidence>
<protein>
    <submittedName>
        <fullName evidence="1">Uncharacterized protein</fullName>
    </submittedName>
</protein>
<evidence type="ECO:0000313" key="1">
    <source>
        <dbReference type="EMBL" id="KAJ9637276.1"/>
    </source>
</evidence>
<dbReference type="EMBL" id="JAPDRP010000023">
    <property type="protein sequence ID" value="KAJ9637276.1"/>
    <property type="molecule type" value="Genomic_DNA"/>
</dbReference>
<gene>
    <name evidence="1" type="ORF">H2199_007563</name>
</gene>
<name>A0ACC2YQG5_9PEZI</name>
<reference evidence="1" key="1">
    <citation type="submission" date="2022-10" db="EMBL/GenBank/DDBJ databases">
        <title>Culturing micro-colonial fungi from biological soil crusts in the Mojave desert and describing Neophaeococcomyces mojavensis, and introducing the new genera and species Taxawa tesnikishii.</title>
        <authorList>
            <person name="Kurbessoian T."/>
            <person name="Stajich J.E."/>
        </authorList>
    </citation>
    <scope>NUCLEOTIDE SEQUENCE</scope>
    <source>
        <strain evidence="1">JES_115</strain>
    </source>
</reference>
<keyword evidence="2" id="KW-1185">Reference proteome</keyword>
<accession>A0ACC2YQG5</accession>
<organism evidence="1 2">
    <name type="scientific">Coniosporium tulheliwenetii</name>
    <dbReference type="NCBI Taxonomy" id="3383036"/>
    <lineage>
        <taxon>Eukaryota</taxon>
        <taxon>Fungi</taxon>
        <taxon>Dikarya</taxon>
        <taxon>Ascomycota</taxon>
        <taxon>Pezizomycotina</taxon>
        <taxon>Dothideomycetes</taxon>
        <taxon>Dothideomycetes incertae sedis</taxon>
        <taxon>Coniosporium</taxon>
    </lineage>
</organism>
<proteinExistence type="predicted"/>
<comment type="caution">
    <text evidence="1">The sequence shown here is derived from an EMBL/GenBank/DDBJ whole genome shotgun (WGS) entry which is preliminary data.</text>
</comment>
<dbReference type="Proteomes" id="UP001172680">
    <property type="component" value="Unassembled WGS sequence"/>
</dbReference>
<sequence>MLAAIGRGHLKVIKVLLEQDNFDPKWCNREGKTYWELAEECRGPRWQHERDTFKDRYTECHIDNFAYGAGKKRTRGRSGSIQIATATERIETTATAAPSHLPSLCERDETPDPITTAIPTVLKTPQTEKKHTSFFANFTTRTPKNKTPIQPSNEEMHPHHHQASTAKPLDEARWLGFLNKGAHTEPVKGVNKIPAVDVTPSKTPDPSKNPFSSPDFKFTFRKQSLELSPAARKMMAESREEAAKVRAQMVAQQDEFAARPAVEDATGRKIAPAKGKASRFSDVHMAQFKKMDSIANHPSAFRTDSIRAAQGSTSLKRTQSKADLGDRENGSSRTKSQKSQHAAREEVISGPVKRAKHRPEDDTSAARPVSRDNTSDESKPSTPKGTGLIRSKSGIPQPTSNLTTPTKASIARSQSVKSMKTSMIPSLARSSSVKSLANPQAADARREDYASRMKSTVKSILRGPQRLYSNDPAKIAAGTHIATPKGRVNLNKDLPSVPATAPVAKHVNFTSSTLYKALHDDAALASPSAAHSAARSASEKPERMASPIPYPSLPDHFTFRSDKPISFGPATAVKGTIRPVRNSDAVSFANLPGVPTGASPVKRKLESVNETSDKENEEDESRPTKKSRPTEQPPVPKMPASRLPKRTKRQSGLSQARLNMLAMPKRRNKLLEYYQHSPRAASRQSITLASAVQSYIQEALQDPRIQPYVPRRLQQYLPQKPPPSSPLAARFTTWFNQLQRELQQRFGQTPVQQPPESSNPIIALASTYPIYTTALIAVLLYLFFTNIPIMSWTSRLGGWSGKFSPFGRDPQNAQVKDSDFSYITSDDLRRNLVPPTSGPRPDKDTDVLVLKHRKISYPIHFPRDSIDRGELTIGEIRNQAAKKMGADPRRIKLFYKGRNMADDSRLAREEGLRSDLESEILCSVGDAALSSDSGVPLAETMSAGSDDEDDAEDGDSAVNSTPGREGAGKKKRRHRKKKSKKGGASGTSTPPTSTGTHTPTAEFLGIPSAPPPRPTSAPAAPRSAPPESPLDKLDAIASTFHTKFVPDCIQFTAHPPADKAKREFEHKKLTEMILAQVLLKLDGVETEGVEGAREKRKALVREVQAMMNKLDEVAKQ</sequence>